<dbReference type="InterPro" id="IPR019835">
    <property type="entry name" value="SWIB_domain"/>
</dbReference>
<dbReference type="AlphaFoldDB" id="A0A871RCM1"/>
<dbReference type="InterPro" id="IPR036885">
    <property type="entry name" value="SWIB_MDM2_dom_sf"/>
</dbReference>
<dbReference type="GeneID" id="64573983"/>
<dbReference type="Gene3D" id="1.10.245.10">
    <property type="entry name" value="SWIB/MDM2 domain"/>
    <property type="match status" value="1"/>
</dbReference>
<dbReference type="InterPro" id="IPR014876">
    <property type="entry name" value="DEK_C"/>
</dbReference>
<evidence type="ECO:0000313" key="5">
    <source>
        <dbReference type="EMBL" id="QOU21895.1"/>
    </source>
</evidence>
<feature type="compositionally biased region" description="Basic residues" evidence="2">
    <location>
        <begin position="276"/>
        <end position="285"/>
    </location>
</feature>
<dbReference type="Pfam" id="PF08766">
    <property type="entry name" value="DEK_C"/>
    <property type="match status" value="1"/>
</dbReference>
<feature type="domain" description="DM2" evidence="3">
    <location>
        <begin position="149"/>
        <end position="226"/>
    </location>
</feature>
<dbReference type="InterPro" id="IPR003121">
    <property type="entry name" value="SWIB_MDM2_domain"/>
</dbReference>
<dbReference type="Proteomes" id="UP000663131">
    <property type="component" value="Chromosome 9"/>
</dbReference>
<dbReference type="RefSeq" id="XP_041138388.1">
    <property type="nucleotide sequence ID" value="XM_041280597.1"/>
</dbReference>
<evidence type="ECO:0008006" key="7">
    <source>
        <dbReference type="Google" id="ProtNLM"/>
    </source>
</evidence>
<proteinExistence type="predicted"/>
<feature type="compositionally biased region" description="Basic and acidic residues" evidence="2">
    <location>
        <begin position="286"/>
        <end position="296"/>
    </location>
</feature>
<evidence type="ECO:0000259" key="4">
    <source>
        <dbReference type="PROSITE" id="PS51998"/>
    </source>
</evidence>
<feature type="compositionally biased region" description="Polar residues" evidence="2">
    <location>
        <begin position="255"/>
        <end position="274"/>
    </location>
</feature>
<dbReference type="SUPFAM" id="SSF47592">
    <property type="entry name" value="SWIB/MDM2 domain"/>
    <property type="match status" value="1"/>
</dbReference>
<dbReference type="PROSITE" id="PS51998">
    <property type="entry name" value="DEK_C"/>
    <property type="match status" value="1"/>
</dbReference>
<dbReference type="SMART" id="SM00151">
    <property type="entry name" value="SWIB"/>
    <property type="match status" value="1"/>
</dbReference>
<evidence type="ECO:0000256" key="1">
    <source>
        <dbReference type="SAM" id="Coils"/>
    </source>
</evidence>
<dbReference type="KEGG" id="bbrx:BRETT_002059"/>
<evidence type="ECO:0000259" key="3">
    <source>
        <dbReference type="PROSITE" id="PS51925"/>
    </source>
</evidence>
<dbReference type="EMBL" id="CP063137">
    <property type="protein sequence ID" value="QOU21895.1"/>
    <property type="molecule type" value="Genomic_DNA"/>
</dbReference>
<feature type="domain" description="DEK-C" evidence="4">
    <location>
        <begin position="19"/>
        <end position="74"/>
    </location>
</feature>
<reference evidence="5" key="2">
    <citation type="journal article" name="BMC Genomics">
        <title>New genome assemblies reveal patterns of domestication and adaptation across Brettanomyces (Dekkera) species.</title>
        <authorList>
            <person name="Roach M.J."/>
            <person name="Borneman A.R."/>
        </authorList>
    </citation>
    <scope>NUCLEOTIDE SEQUENCE</scope>
    <source>
        <strain evidence="5">UCD 2041</strain>
    </source>
</reference>
<feature type="coiled-coil region" evidence="1">
    <location>
        <begin position="91"/>
        <end position="118"/>
    </location>
</feature>
<evidence type="ECO:0000256" key="2">
    <source>
        <dbReference type="SAM" id="MobiDB-lite"/>
    </source>
</evidence>
<keyword evidence="1" id="KW-0175">Coiled coil</keyword>
<dbReference type="Pfam" id="PF02201">
    <property type="entry name" value="SWIB"/>
    <property type="match status" value="1"/>
</dbReference>
<organism evidence="5 6">
    <name type="scientific">Dekkera bruxellensis</name>
    <name type="common">Brettanomyces custersii</name>
    <dbReference type="NCBI Taxonomy" id="5007"/>
    <lineage>
        <taxon>Eukaryota</taxon>
        <taxon>Fungi</taxon>
        <taxon>Dikarya</taxon>
        <taxon>Ascomycota</taxon>
        <taxon>Saccharomycotina</taxon>
        <taxon>Pichiomycetes</taxon>
        <taxon>Pichiales</taxon>
        <taxon>Pichiaceae</taxon>
        <taxon>Brettanomyces</taxon>
    </lineage>
</organism>
<name>A0A871RCM1_DEKBR</name>
<dbReference type="CDD" id="cd10567">
    <property type="entry name" value="SWIB-MDM2_like"/>
    <property type="match status" value="1"/>
</dbReference>
<evidence type="ECO:0000313" key="6">
    <source>
        <dbReference type="Proteomes" id="UP000663131"/>
    </source>
</evidence>
<reference evidence="5" key="1">
    <citation type="submission" date="2020-10" db="EMBL/GenBank/DDBJ databases">
        <authorList>
            <person name="Palmer J.M."/>
        </authorList>
    </citation>
    <scope>NUCLEOTIDE SEQUENCE</scope>
    <source>
        <strain evidence="5">UCD 2041</strain>
    </source>
</reference>
<feature type="region of interest" description="Disordered" evidence="2">
    <location>
        <begin position="227"/>
        <end position="296"/>
    </location>
</feature>
<sequence>MVKKSKDGKEEVAPGYSALFDVKDLYPAIDAIIKVMGTETLSVKRVRKTLEAMFNNKFKEHREEIRKSIVDRYLQIRADEAKNENAGLSDQEKMKQKIEQLERENRMLSAKLNAGLRAVQIHKGITKRKTFQTLPDKKPKKRKMIKASNLSKKEPITPELARFLGTTEQVSRVDAIRIMWKYIKENNLQNPKNRKEILCDDRMKPIFGDKIGMFETSKVISKHFIRGNSLPPSKVKGSAGNNTLNDVEVTKDKNSSSASGDSNVQRSSKSNNVKKNGAKKNRSHLKKEVMEKISSS</sequence>
<dbReference type="OrthoDB" id="10251073at2759"/>
<accession>A0A871RCM1</accession>
<dbReference type="PROSITE" id="PS51925">
    <property type="entry name" value="SWIB_MDM2"/>
    <property type="match status" value="1"/>
</dbReference>
<dbReference type="PANTHER" id="PTHR13844">
    <property type="entry name" value="SWI/SNF-RELATED MATRIX-ASSOCIATED ACTIN-DEPENDENT REGULATOR OF CHROMATIN SUBFAMILY D"/>
    <property type="match status" value="1"/>
</dbReference>
<protein>
    <recommendedName>
        <fullName evidence="7">DM2 domain-containing protein</fullName>
    </recommendedName>
</protein>
<gene>
    <name evidence="5" type="ORF">BRETT_002059</name>
</gene>